<dbReference type="Proteomes" id="UP000001745">
    <property type="component" value="Unassembled WGS sequence"/>
</dbReference>
<dbReference type="GeneID" id="8098527"/>
<dbReference type="Pfam" id="PF10551">
    <property type="entry name" value="MULE"/>
    <property type="match status" value="1"/>
</dbReference>
<dbReference type="PANTHER" id="PTHR31569:SF4">
    <property type="entry name" value="SWIM-TYPE DOMAIN-CONTAINING PROTEIN"/>
    <property type="match status" value="1"/>
</dbReference>
<feature type="non-terminal residue" evidence="2">
    <location>
        <position position="219"/>
    </location>
</feature>
<dbReference type="eggNOG" id="ENOG502QVJ3">
    <property type="taxonomic scope" value="Eukaryota"/>
</dbReference>
<protein>
    <recommendedName>
        <fullName evidence="1">MULE transposase domain-containing protein</fullName>
    </recommendedName>
</protein>
<dbReference type="STRING" id="441959.B8M2I9"/>
<dbReference type="OrthoDB" id="4359445at2759"/>
<dbReference type="HOGENOM" id="CLU_1264299_0_0_1"/>
<name>B8M2I9_TALSN</name>
<feature type="domain" description="MULE transposase" evidence="1">
    <location>
        <begin position="142"/>
        <end position="207"/>
    </location>
</feature>
<reference evidence="3" key="1">
    <citation type="journal article" date="2015" name="Genome Announc.">
        <title>Genome sequence of the AIDS-associated pathogen Penicillium marneffei (ATCC18224) and its near taxonomic relative Talaromyces stipitatus (ATCC10500).</title>
        <authorList>
            <person name="Nierman W.C."/>
            <person name="Fedorova-Abrams N.D."/>
            <person name="Andrianopoulos A."/>
        </authorList>
    </citation>
    <scope>NUCLEOTIDE SEQUENCE [LARGE SCALE GENOMIC DNA]</scope>
    <source>
        <strain evidence="3">ATCC 10500 / CBS 375.48 / QM 6759 / NRRL 1006</strain>
    </source>
</reference>
<evidence type="ECO:0000313" key="2">
    <source>
        <dbReference type="EMBL" id="EED21900.1"/>
    </source>
</evidence>
<accession>B8M2I9</accession>
<dbReference type="PANTHER" id="PTHR31569">
    <property type="entry name" value="SWIM-TYPE DOMAIN-CONTAINING PROTEIN"/>
    <property type="match status" value="1"/>
</dbReference>
<organism evidence="2 3">
    <name type="scientific">Talaromyces stipitatus (strain ATCC 10500 / CBS 375.48 / QM 6759 / NRRL 1006)</name>
    <name type="common">Penicillium stipitatum</name>
    <dbReference type="NCBI Taxonomy" id="441959"/>
    <lineage>
        <taxon>Eukaryota</taxon>
        <taxon>Fungi</taxon>
        <taxon>Dikarya</taxon>
        <taxon>Ascomycota</taxon>
        <taxon>Pezizomycotina</taxon>
        <taxon>Eurotiomycetes</taxon>
        <taxon>Eurotiomycetidae</taxon>
        <taxon>Eurotiales</taxon>
        <taxon>Trichocomaceae</taxon>
        <taxon>Talaromyces</taxon>
        <taxon>Talaromyces sect. Talaromyces</taxon>
    </lineage>
</organism>
<evidence type="ECO:0000259" key="1">
    <source>
        <dbReference type="Pfam" id="PF10551"/>
    </source>
</evidence>
<feature type="non-terminal residue" evidence="2">
    <location>
        <position position="1"/>
    </location>
</feature>
<sequence>FTKTYGYVLVTKRSKTLKEGGSIRRVYLQCSRREVYCERTNEETYVCWRLDRTDPRHDYYSAARSTLASLRHEGIESKETQIKSYLDSYMSINQILSTLYKDNLKLIAKPRDIYNKKKKSRDDFLNSKTPVQALISVVLDDGFGFISDEKEGSYKFILECLVKVYAQADLPLPNCILTNKDMALMNAIPTVFPMANNTICLWHIEKNILTRARPILTNE</sequence>
<keyword evidence="3" id="KW-1185">Reference proteome</keyword>
<dbReference type="RefSeq" id="XP_002478863.1">
    <property type="nucleotide sequence ID" value="XM_002478818.1"/>
</dbReference>
<dbReference type="InterPro" id="IPR018289">
    <property type="entry name" value="MULE_transposase_dom"/>
</dbReference>
<dbReference type="PhylomeDB" id="B8M2I9"/>
<dbReference type="InterPro" id="IPR052579">
    <property type="entry name" value="Zinc_finger_SWIM"/>
</dbReference>
<proteinExistence type="predicted"/>
<gene>
    <name evidence="2" type="ORF">TSTA_091410</name>
</gene>
<dbReference type="InParanoid" id="B8M2I9"/>
<dbReference type="AlphaFoldDB" id="B8M2I9"/>
<evidence type="ECO:0000313" key="3">
    <source>
        <dbReference type="Proteomes" id="UP000001745"/>
    </source>
</evidence>
<dbReference type="VEuPathDB" id="FungiDB:TSTA_091410"/>
<dbReference type="EMBL" id="EQ962653">
    <property type="protein sequence ID" value="EED21900.1"/>
    <property type="molecule type" value="Genomic_DNA"/>
</dbReference>